<proteinExistence type="predicted"/>
<evidence type="ECO:0000259" key="7">
    <source>
        <dbReference type="Pfam" id="PF07167"/>
    </source>
</evidence>
<sequence length="637" mass="70706">MATDATDSMAELFRSQAQKVMGNAMGKSMEDALGQITGLFGQLVPAEGSPEAESAVQWAQIASRMHTIWTEYQVEQLGKAKDSPPHYADPIKWIATGEGVLRQLPLASPDVQQRLWNGVSALINAVLGQYGLGPNAGAKVQDGEPQLPLRDRRFADPEWRRQPFFAVLHQVYLLLSAELLGMAEAAEGLEPARKAQLLFATRAMVDALSPANFPLTNPVALEAANRSKGESLVRGFENMLDDMRKGQLTHTRPGAFVLGENIAVTPGKVVFETPLYQLIQYTPTTDKVLKTPLLIFPPWINRFYILDLNAKKSFVRWAVEQGITVFMVSWKSADASMADLVWDDYIAAQGEAIDVVRERLGVPSVHTIGYCVAGTTLAATLAVLARKGEAEKVASATFFTAQVDFEDAGDLKNFVDDQQIETLGKLSPEGYLDGRYLAATFNILRGNDLIWSYVEKNYLKGEDYPAFDLLHWNGDVTNLPARWHRDYLRDLYRDNRLVVADSMQACGVPIDLHRIATPIFIQAGREDHIAPPESVWKLTHYLAGPWTFLLAGSGHIAGVVNPPSSNKYQYWVNEGRPDTLQEFVEGAKEHPGSWWPHWAQWLRDLGGDEVPARGKRRPGGRGDKVIEDAPGRYVTMR</sequence>
<dbReference type="InterPro" id="IPR029058">
    <property type="entry name" value="AB_hydrolase_fold"/>
</dbReference>
<dbReference type="GO" id="GO:0042619">
    <property type="term" value="P:poly-hydroxybutyrate biosynthetic process"/>
    <property type="evidence" value="ECO:0007669"/>
    <property type="project" value="InterPro"/>
</dbReference>
<dbReference type="InterPro" id="IPR051321">
    <property type="entry name" value="PHA/PHB_synthase"/>
</dbReference>
<dbReference type="InterPro" id="IPR010941">
    <property type="entry name" value="PhaC_N"/>
</dbReference>
<protein>
    <submittedName>
        <fullName evidence="8">Class I poly(R)-hydroxyalkanoic acid synthase</fullName>
    </submittedName>
</protein>
<dbReference type="Pfam" id="PF00561">
    <property type="entry name" value="Abhydrolase_1"/>
    <property type="match status" value="1"/>
</dbReference>
<dbReference type="GO" id="GO:0005737">
    <property type="term" value="C:cytoplasm"/>
    <property type="evidence" value="ECO:0007669"/>
    <property type="project" value="UniProtKB-SubCell"/>
</dbReference>
<dbReference type="PANTHER" id="PTHR36837">
    <property type="entry name" value="POLY(3-HYDROXYALKANOATE) POLYMERASE SUBUNIT PHAC"/>
    <property type="match status" value="1"/>
</dbReference>
<feature type="region of interest" description="Disordered" evidence="5">
    <location>
        <begin position="609"/>
        <end position="637"/>
    </location>
</feature>
<gene>
    <name evidence="8" type="ORF">DI555_03010</name>
</gene>
<evidence type="ECO:0000259" key="6">
    <source>
        <dbReference type="Pfam" id="PF00561"/>
    </source>
</evidence>
<reference evidence="8 9" key="1">
    <citation type="submission" date="2017-08" db="EMBL/GenBank/DDBJ databases">
        <title>Infants hospitalized years apart are colonized by the same room-sourced microbial strains.</title>
        <authorList>
            <person name="Brooks B."/>
            <person name="Olm M.R."/>
            <person name="Firek B.A."/>
            <person name="Baker R."/>
            <person name="Thomas B.C."/>
            <person name="Morowitz M.J."/>
            <person name="Banfield J.F."/>
        </authorList>
    </citation>
    <scope>NUCLEOTIDE SEQUENCE [LARGE SCALE GENOMIC DNA]</scope>
    <source>
        <strain evidence="8">S2_005_002_R2_33</strain>
    </source>
</reference>
<dbReference type="InterPro" id="IPR000073">
    <property type="entry name" value="AB_hydrolase_1"/>
</dbReference>
<feature type="domain" description="Poly-beta-hydroxybutyrate polymerase N-terminal" evidence="7">
    <location>
        <begin position="150"/>
        <end position="318"/>
    </location>
</feature>
<dbReference type="NCBIfam" id="TIGR01838">
    <property type="entry name" value="PHA_synth_I"/>
    <property type="match status" value="1"/>
</dbReference>
<dbReference type="AlphaFoldDB" id="A0A2W5NXM4"/>
<dbReference type="SUPFAM" id="SSF53474">
    <property type="entry name" value="alpha/beta-Hydrolases"/>
    <property type="match status" value="1"/>
</dbReference>
<keyword evidence="2" id="KW-0963">Cytoplasm</keyword>
<feature type="compositionally biased region" description="Basic and acidic residues" evidence="5">
    <location>
        <begin position="620"/>
        <end position="630"/>
    </location>
</feature>
<evidence type="ECO:0000313" key="8">
    <source>
        <dbReference type="EMBL" id="PZQ57098.1"/>
    </source>
</evidence>
<accession>A0A2W5NXM4</accession>
<comment type="caution">
    <text evidence="8">The sequence shown here is derived from an EMBL/GenBank/DDBJ whole genome shotgun (WGS) entry which is preliminary data.</text>
</comment>
<keyword evidence="4" id="KW-0012">Acyltransferase</keyword>
<name>A0A2W5NXM4_9SPHN</name>
<dbReference type="PANTHER" id="PTHR36837:SF5">
    <property type="entry name" value="POLY-3-HYDROXYBUTYRATE SYNTHASE"/>
    <property type="match status" value="1"/>
</dbReference>
<feature type="domain" description="AB hydrolase-1" evidence="6">
    <location>
        <begin position="321"/>
        <end position="561"/>
    </location>
</feature>
<evidence type="ECO:0000256" key="5">
    <source>
        <dbReference type="SAM" id="MobiDB-lite"/>
    </source>
</evidence>
<dbReference type="Pfam" id="PF07167">
    <property type="entry name" value="PhaC_N"/>
    <property type="match status" value="1"/>
</dbReference>
<evidence type="ECO:0000313" key="9">
    <source>
        <dbReference type="Proteomes" id="UP000249082"/>
    </source>
</evidence>
<dbReference type="Proteomes" id="UP000249082">
    <property type="component" value="Unassembled WGS sequence"/>
</dbReference>
<evidence type="ECO:0000256" key="3">
    <source>
        <dbReference type="ARBA" id="ARBA00022679"/>
    </source>
</evidence>
<organism evidence="8 9">
    <name type="scientific">Novosphingobium pentaromativorans</name>
    <dbReference type="NCBI Taxonomy" id="205844"/>
    <lineage>
        <taxon>Bacteria</taxon>
        <taxon>Pseudomonadati</taxon>
        <taxon>Pseudomonadota</taxon>
        <taxon>Alphaproteobacteria</taxon>
        <taxon>Sphingomonadales</taxon>
        <taxon>Sphingomonadaceae</taxon>
        <taxon>Novosphingobium</taxon>
    </lineage>
</organism>
<evidence type="ECO:0000256" key="4">
    <source>
        <dbReference type="ARBA" id="ARBA00023315"/>
    </source>
</evidence>
<dbReference type="EMBL" id="QFPX01000002">
    <property type="protein sequence ID" value="PZQ57098.1"/>
    <property type="molecule type" value="Genomic_DNA"/>
</dbReference>
<dbReference type="GO" id="GO:0016746">
    <property type="term" value="F:acyltransferase activity"/>
    <property type="evidence" value="ECO:0007669"/>
    <property type="project" value="UniProtKB-KW"/>
</dbReference>
<dbReference type="Gene3D" id="3.40.50.1820">
    <property type="entry name" value="alpha/beta hydrolase"/>
    <property type="match status" value="1"/>
</dbReference>
<keyword evidence="3" id="KW-0808">Transferase</keyword>
<comment type="subcellular location">
    <subcellularLocation>
        <location evidence="1">Cytoplasm</location>
    </subcellularLocation>
</comment>
<evidence type="ECO:0000256" key="1">
    <source>
        <dbReference type="ARBA" id="ARBA00004496"/>
    </source>
</evidence>
<dbReference type="InterPro" id="IPR010963">
    <property type="entry name" value="PHA_synth_I"/>
</dbReference>
<evidence type="ECO:0000256" key="2">
    <source>
        <dbReference type="ARBA" id="ARBA00022490"/>
    </source>
</evidence>